<feature type="compositionally biased region" description="Basic and acidic residues" evidence="3">
    <location>
        <begin position="359"/>
        <end position="369"/>
    </location>
</feature>
<keyword evidence="2" id="KW-0184">Conjugation</keyword>
<feature type="domain" description="Bartonella effector protein BID" evidence="5">
    <location>
        <begin position="1000"/>
        <end position="1079"/>
    </location>
</feature>
<comment type="caution">
    <text evidence="6">The sequence shown here is derived from an EMBL/GenBank/DDBJ whole genome shotgun (WGS) entry which is preliminary data.</text>
</comment>
<feature type="compositionally biased region" description="Basic and acidic residues" evidence="3">
    <location>
        <begin position="960"/>
        <end position="969"/>
    </location>
</feature>
<gene>
    <name evidence="6" type="ORF">ADU59_01640</name>
</gene>
<geneLocation type="plasmid" evidence="7">
    <name>pf5.1c</name>
</geneLocation>
<evidence type="ECO:0000256" key="3">
    <source>
        <dbReference type="SAM" id="MobiDB-lite"/>
    </source>
</evidence>
<feature type="region of interest" description="Disordered" evidence="3">
    <location>
        <begin position="874"/>
        <end position="981"/>
    </location>
</feature>
<dbReference type="Gene3D" id="2.30.30.940">
    <property type="match status" value="1"/>
</dbReference>
<name>A0A1C7PC59_9HYPH</name>
<dbReference type="SUPFAM" id="SSF52540">
    <property type="entry name" value="P-loop containing nucleoside triphosphate hydrolases"/>
    <property type="match status" value="2"/>
</dbReference>
<dbReference type="InterPro" id="IPR014136">
    <property type="entry name" value="TraA_Ti"/>
</dbReference>
<evidence type="ECO:0000259" key="4">
    <source>
        <dbReference type="Pfam" id="PF03389"/>
    </source>
</evidence>
<feature type="region of interest" description="Disordered" evidence="3">
    <location>
        <begin position="359"/>
        <end position="378"/>
    </location>
</feature>
<keyword evidence="6" id="KW-0614">Plasmid</keyword>
<reference evidence="6 7" key="1">
    <citation type="journal article" date="2016" name="Syst. Appl. Microbiol.">
        <title>Pararhizobium polonicum sp. nov. isolated from tumors on stone fruit rootstocks.</title>
        <authorList>
            <person name="Pulawska J."/>
            <person name="Kuzmanovic N."/>
            <person name="Willems A."/>
            <person name="Pothier J.F."/>
        </authorList>
    </citation>
    <scope>NUCLEOTIDE SEQUENCE [LARGE SCALE GENOMIC DNA]</scope>
    <source>
        <strain evidence="6 7">F5.1</strain>
        <plasmid evidence="6">pF5.1c</plasmid>
    </source>
</reference>
<dbReference type="EMBL" id="LGLV01000003">
    <property type="protein sequence ID" value="OBZ97304.1"/>
    <property type="molecule type" value="Genomic_DNA"/>
</dbReference>
<dbReference type="Pfam" id="PF17841">
    <property type="entry name" value="Bep_C_terminal"/>
    <property type="match status" value="1"/>
</dbReference>
<evidence type="ECO:0000256" key="1">
    <source>
        <dbReference type="ARBA" id="ARBA00010873"/>
    </source>
</evidence>
<accession>A0A1C7PC59</accession>
<feature type="domain" description="MobA/MobL protein" evidence="4">
    <location>
        <begin position="17"/>
        <end position="229"/>
    </location>
</feature>
<dbReference type="RefSeq" id="WP_083198087.1">
    <property type="nucleotide sequence ID" value="NZ_CM004504.1"/>
</dbReference>
<dbReference type="AlphaFoldDB" id="A0A1C7PC59"/>
<dbReference type="InterPro" id="IPR041533">
    <property type="entry name" value="Bep_BID"/>
</dbReference>
<dbReference type="Gene3D" id="3.40.50.300">
    <property type="entry name" value="P-loop containing nucleotide triphosphate hydrolases"/>
    <property type="match status" value="2"/>
</dbReference>
<dbReference type="NCBIfam" id="TIGR02768">
    <property type="entry name" value="TraA_Ti"/>
    <property type="match status" value="1"/>
</dbReference>
<evidence type="ECO:0000313" key="7">
    <source>
        <dbReference type="Proteomes" id="UP000093111"/>
    </source>
</evidence>
<dbReference type="CDD" id="cd17933">
    <property type="entry name" value="DEXSc_RecD-like"/>
    <property type="match status" value="1"/>
</dbReference>
<organism evidence="6 7">
    <name type="scientific">Pararhizobium polonicum</name>
    <dbReference type="NCBI Taxonomy" id="1612624"/>
    <lineage>
        <taxon>Bacteria</taxon>
        <taxon>Pseudomonadati</taxon>
        <taxon>Pseudomonadota</taxon>
        <taxon>Alphaproteobacteria</taxon>
        <taxon>Hyphomicrobiales</taxon>
        <taxon>Rhizobiaceae</taxon>
        <taxon>Rhizobium/Agrobacterium group</taxon>
        <taxon>Pararhizobium</taxon>
    </lineage>
</organism>
<dbReference type="CDD" id="cd18809">
    <property type="entry name" value="SF1_C_RecD"/>
    <property type="match status" value="1"/>
</dbReference>
<evidence type="ECO:0000313" key="6">
    <source>
        <dbReference type="EMBL" id="OBZ97304.1"/>
    </source>
</evidence>
<dbReference type="NCBIfam" id="NF041496">
    <property type="entry name" value="MobQ"/>
    <property type="match status" value="1"/>
</dbReference>
<dbReference type="OrthoDB" id="1826980at2"/>
<sequence length="1227" mass="136368">MAIYHLSAKPISRSSGRSAVASAAYRCAVKLTNERDGLVHDFTRKEGVEHTEIVLPEGVSADWALDRSALWNAAELAEKRKDARVAREFEIALPHELSAPGWIGAARTFAQDLANRYGAAVDFAIHAPHEQGDIRNYHAHVMMTTRRVDEAGLGEKTYLEHKNARLLSNGMATTDMQLRDIRQSWESIANSQLQREGLDIRIDHRSHAERGLELSPTEHMGVHASQMQRQGMTVERVRLDDEAAQRNAELIREKPEQVLTLISNEKSVFDRHDIARTLHRYINDDAQTFQNAFASVMASPALVELQAERVNQETGEVSKARYSTREMVDLEFGMARSAERLHQAQSHGVDRRHVGRAMERQDNAIRKSSGDPSAGLSEEQRHAIEHITGPERIAAVVGFAGAGKSTMLAAAREAWEAQGHQVHGAALSGKAAEGLEESSGIQSRTLASWSRGWDNDRGTLGRGDVFVIDEAGMVGSRQFARFIGEAEQRGAKIVLVGDHEQLQAIGAGAPFRAIAEQIGHAELSDIRRQRVDWQREASVSFATHKTAEGLAAYRDHGDIHFATSQDEARAAIVRDYLADRDERPDGTRVAMAHRRADVRALNQGIRAELQDSHRLGRGEEGGELTFQTNDGKRDFAPGDRIVFLENSRDLGVKNGMLGTVEHVEAGRIVAQLDGRGGDSVSIPTESYQAIDHGYATTIHKNQGATVDRAYVLASGTMDRHLTYVAMTRHRDSAQLYAAQDEFTNAGRLVEHGAAPYEHNPEARESYFVTLENDKGEQRTVWGVDLKRALQEASPAIGDRIDLQHEGATPVTLPDGTQTQRNSWRVVEGGELAYNQLEHRLSRSGAKETTLDYVRDFAERRGIAEQFGVRSEIELAPAPKQRQDVSSRAAHPVREQQDRPSDRQQVYEERAGDPAGPVRREDLTLNNGGDRQDGREGEREGNRRVRWSEVMSPAGVGDGRAAADHGEKRNALQPEGATPAPLVPAITRHDRSIEDVAREKAMPVIEQRFDTVESIARHVFRDPAEVAGRLRTAITEKEGSGKVMAKAMAEQPERFGELRGKSGMFGDNKERKEALHYSKSVSAHISYVSEAWERRLGEERKSEEWQREKRDVIEVPGLTPRSAEIIAQVEKTPVEKRGQFIAELRSSPEGQAALDEAKVVANALAQRFGDSDPRSFAKELEKRPELSKQAEQIKITARMVERTRFAELTHEHTLKQQITRSQGLGLSR</sequence>
<feature type="compositionally biased region" description="Basic and acidic residues" evidence="3">
    <location>
        <begin position="891"/>
        <end position="922"/>
    </location>
</feature>
<protein>
    <submittedName>
        <fullName evidence="6">Conjugal transfer protein TraA</fullName>
    </submittedName>
</protein>
<evidence type="ECO:0000256" key="2">
    <source>
        <dbReference type="ARBA" id="ARBA00022971"/>
    </source>
</evidence>
<proteinExistence type="inferred from homology"/>
<dbReference type="Proteomes" id="UP000093111">
    <property type="component" value="Plasmid pF5.1c"/>
</dbReference>
<dbReference type="InterPro" id="IPR027417">
    <property type="entry name" value="P-loop_NTPase"/>
</dbReference>
<evidence type="ECO:0000259" key="5">
    <source>
        <dbReference type="Pfam" id="PF17841"/>
    </source>
</evidence>
<dbReference type="InterPro" id="IPR005053">
    <property type="entry name" value="MobA_MobL"/>
</dbReference>
<keyword evidence="7" id="KW-1185">Reference proteome</keyword>
<dbReference type="Gene3D" id="3.30.930.30">
    <property type="match status" value="1"/>
</dbReference>
<dbReference type="Pfam" id="PF13604">
    <property type="entry name" value="AAA_30"/>
    <property type="match status" value="1"/>
</dbReference>
<dbReference type="Pfam" id="PF03389">
    <property type="entry name" value="MobA_MobL"/>
    <property type="match status" value="1"/>
</dbReference>
<dbReference type="PATRIC" id="fig|1612624.7.peg.341"/>
<feature type="compositionally biased region" description="Basic and acidic residues" evidence="3">
    <location>
        <begin position="929"/>
        <end position="946"/>
    </location>
</feature>
<comment type="similarity">
    <text evidence="1">Belongs to the MobA/MobL family.</text>
</comment>